<organism evidence="9 10">
    <name type="scientific">Marivita lacus</name>
    <dbReference type="NCBI Taxonomy" id="1323742"/>
    <lineage>
        <taxon>Bacteria</taxon>
        <taxon>Pseudomonadati</taxon>
        <taxon>Pseudomonadota</taxon>
        <taxon>Alphaproteobacteria</taxon>
        <taxon>Rhodobacterales</taxon>
        <taxon>Roseobacteraceae</taxon>
        <taxon>Marivita</taxon>
    </lineage>
</organism>
<dbReference type="PROSITE" id="PS00878">
    <property type="entry name" value="ODR_DC_2_1"/>
    <property type="match status" value="1"/>
</dbReference>
<dbReference type="InterPro" id="IPR022653">
    <property type="entry name" value="De-COase2_pyr-phos_BS"/>
</dbReference>
<comment type="cofactor">
    <cofactor evidence="1">
        <name>pyridoxal 5'-phosphate</name>
        <dbReference type="ChEBI" id="CHEBI:597326"/>
    </cofactor>
</comment>
<dbReference type="PANTHER" id="PTHR11482">
    <property type="entry name" value="ARGININE/DIAMINOPIMELATE/ORNITHINE DECARBOXYLASE"/>
    <property type="match status" value="1"/>
</dbReference>
<evidence type="ECO:0000256" key="6">
    <source>
        <dbReference type="ARBA" id="ARBA00034138"/>
    </source>
</evidence>
<dbReference type="InterPro" id="IPR029066">
    <property type="entry name" value="PLP-binding_barrel"/>
</dbReference>
<dbReference type="EMBL" id="BMFC01000004">
    <property type="protein sequence ID" value="GGC04860.1"/>
    <property type="molecule type" value="Genomic_DNA"/>
</dbReference>
<dbReference type="Proteomes" id="UP000645462">
    <property type="component" value="Unassembled WGS sequence"/>
</dbReference>
<dbReference type="InterPro" id="IPR002433">
    <property type="entry name" value="Orn_de-COase"/>
</dbReference>
<dbReference type="RefSeq" id="WP_188482080.1">
    <property type="nucleotide sequence ID" value="NZ_BMFC01000004.1"/>
</dbReference>
<comment type="similarity">
    <text evidence="2">Belongs to the Orn/Lys/Arg decarboxylase class-II family.</text>
</comment>
<evidence type="ECO:0000256" key="2">
    <source>
        <dbReference type="ARBA" id="ARBA00008872"/>
    </source>
</evidence>
<evidence type="ECO:0000259" key="8">
    <source>
        <dbReference type="Pfam" id="PF02784"/>
    </source>
</evidence>
<reference evidence="10" key="1">
    <citation type="journal article" date="2019" name="Int. J. Syst. Evol. Microbiol.">
        <title>The Global Catalogue of Microorganisms (GCM) 10K type strain sequencing project: providing services to taxonomists for standard genome sequencing and annotation.</title>
        <authorList>
            <consortium name="The Broad Institute Genomics Platform"/>
            <consortium name="The Broad Institute Genome Sequencing Center for Infectious Disease"/>
            <person name="Wu L."/>
            <person name="Ma J."/>
        </authorList>
    </citation>
    <scope>NUCLEOTIDE SEQUENCE [LARGE SCALE GENOMIC DNA]</scope>
    <source>
        <strain evidence="10">CGMCC 1.12478</strain>
    </source>
</reference>
<evidence type="ECO:0000256" key="7">
    <source>
        <dbReference type="ARBA" id="ARBA00049127"/>
    </source>
</evidence>
<evidence type="ECO:0000256" key="3">
    <source>
        <dbReference type="ARBA" id="ARBA00022898"/>
    </source>
</evidence>
<feature type="domain" description="Orn/DAP/Arg decarboxylase 2 N-terminal" evidence="8">
    <location>
        <begin position="41"/>
        <end position="267"/>
    </location>
</feature>
<dbReference type="PRINTS" id="PR01179">
    <property type="entry name" value="ODADCRBXLASE"/>
</dbReference>
<sequence>MSAGEDDIKHARFDQARVATLIRETQPDAPLALFRPHALIRTAQGFQRGFPGTVSYAVKANPAAEILSILTKTGITTFDVASVAEMQAARRVCPNARLHYHNPIRSMTEIAEAKALGIASWSVDRVSELDKLGDLPPDTEIAVRLTLRRSGGAYDFGSKFGASPEDATALLKEVASRGLTPALTFHPGTQCTDASSWADYIAACATIARNAGVRLAALNVGGGFPAVSDTQDNPLARIFDTIRSATAARFPDHTPRLWCEPGRAMVADALWLLLRVKARSGDSLYLNDGLYGALGEWRDMPVPAQHSVFDGSGQNRSAKAQPFTIFGPTCDSLDRVPGTWALPADTAEQDHILLTGAGAYSLALVTGFNGYGTRHMIDLSD</sequence>
<keyword evidence="3" id="KW-0663">Pyridoxal phosphate</keyword>
<accession>A0ABQ1KQ38</accession>
<dbReference type="EC" id="4.1.1.17" evidence="6"/>
<dbReference type="CDD" id="cd00622">
    <property type="entry name" value="PLPDE_III_ODC"/>
    <property type="match status" value="1"/>
</dbReference>
<evidence type="ECO:0000256" key="4">
    <source>
        <dbReference type="ARBA" id="ARBA00023239"/>
    </source>
</evidence>
<evidence type="ECO:0000313" key="10">
    <source>
        <dbReference type="Proteomes" id="UP000645462"/>
    </source>
</evidence>
<dbReference type="SUPFAM" id="SSF50621">
    <property type="entry name" value="Alanine racemase C-terminal domain-like"/>
    <property type="match status" value="1"/>
</dbReference>
<evidence type="ECO:0000256" key="5">
    <source>
        <dbReference type="ARBA" id="ARBA00034115"/>
    </source>
</evidence>
<evidence type="ECO:0000313" key="9">
    <source>
        <dbReference type="EMBL" id="GGC04860.1"/>
    </source>
</evidence>
<comment type="pathway">
    <text evidence="5">Amine and polyamine biosynthesis; putrescine biosynthesis via L-ornithine pathway; putrescine from L-ornithine: step 1/1.</text>
</comment>
<dbReference type="PANTHER" id="PTHR11482:SF6">
    <property type="entry name" value="ORNITHINE DECARBOXYLASE 1-RELATED"/>
    <property type="match status" value="1"/>
</dbReference>
<dbReference type="Pfam" id="PF02784">
    <property type="entry name" value="Orn_Arg_deC_N"/>
    <property type="match status" value="1"/>
</dbReference>
<protein>
    <recommendedName>
        <fullName evidence="6">ornithine decarboxylase</fullName>
        <ecNumber evidence="6">4.1.1.17</ecNumber>
    </recommendedName>
</protein>
<proteinExistence type="inferred from homology"/>
<dbReference type="SUPFAM" id="SSF51419">
    <property type="entry name" value="PLP-binding barrel"/>
    <property type="match status" value="1"/>
</dbReference>
<dbReference type="Gene3D" id="3.20.20.10">
    <property type="entry name" value="Alanine racemase"/>
    <property type="match status" value="1"/>
</dbReference>
<dbReference type="Gene3D" id="2.40.37.10">
    <property type="entry name" value="Lyase, Ornithine Decarboxylase, Chain A, domain 1"/>
    <property type="match status" value="1"/>
</dbReference>
<dbReference type="InterPro" id="IPR022644">
    <property type="entry name" value="De-COase2_N"/>
</dbReference>
<comment type="caution">
    <text evidence="9">The sequence shown here is derived from an EMBL/GenBank/DDBJ whole genome shotgun (WGS) entry which is preliminary data.</text>
</comment>
<comment type="catalytic activity">
    <reaction evidence="7">
        <text>L-ornithine + H(+) = putrescine + CO2</text>
        <dbReference type="Rhea" id="RHEA:22964"/>
        <dbReference type="ChEBI" id="CHEBI:15378"/>
        <dbReference type="ChEBI" id="CHEBI:16526"/>
        <dbReference type="ChEBI" id="CHEBI:46911"/>
        <dbReference type="ChEBI" id="CHEBI:326268"/>
        <dbReference type="EC" id="4.1.1.17"/>
    </reaction>
</comment>
<gene>
    <name evidence="9" type="ORF">GCM10011363_21950</name>
</gene>
<dbReference type="InterPro" id="IPR000183">
    <property type="entry name" value="Orn/DAP/Arg_de-COase"/>
</dbReference>
<keyword evidence="10" id="KW-1185">Reference proteome</keyword>
<dbReference type="PRINTS" id="PR01182">
    <property type="entry name" value="ORNDCRBXLASE"/>
</dbReference>
<name>A0ABQ1KQ38_9RHOB</name>
<evidence type="ECO:0000256" key="1">
    <source>
        <dbReference type="ARBA" id="ARBA00001933"/>
    </source>
</evidence>
<dbReference type="InterPro" id="IPR009006">
    <property type="entry name" value="Ala_racemase/Decarboxylase_C"/>
</dbReference>
<keyword evidence="4" id="KW-0456">Lyase</keyword>